<keyword evidence="2" id="KW-1185">Reference proteome</keyword>
<protein>
    <submittedName>
        <fullName evidence="1">Uncharacterized protein</fullName>
    </submittedName>
</protein>
<sequence length="95" mass="10275">MDQINGSLLFKILMSFLALGGVGYVFSRAPKWLWIVGAVVIVAAITVGFFTGVLQTEARRVAVFYLIVSLPVALPALGIGVLFGMAKRRREADYG</sequence>
<dbReference type="Proteomes" id="UP000064920">
    <property type="component" value="Chromosome"/>
</dbReference>
<dbReference type="PATRIC" id="fig|1397108.4.peg.850"/>
<dbReference type="KEGG" id="cmar:IMCC12053_823"/>
<evidence type="ECO:0000313" key="1">
    <source>
        <dbReference type="EMBL" id="ALI54771.1"/>
    </source>
</evidence>
<organism evidence="1 2">
    <name type="scientific">Celeribacter marinus</name>
    <dbReference type="NCBI Taxonomy" id="1397108"/>
    <lineage>
        <taxon>Bacteria</taxon>
        <taxon>Pseudomonadati</taxon>
        <taxon>Pseudomonadota</taxon>
        <taxon>Alphaproteobacteria</taxon>
        <taxon>Rhodobacterales</taxon>
        <taxon>Roseobacteraceae</taxon>
        <taxon>Celeribacter</taxon>
    </lineage>
</organism>
<name>A0A0N9ZEJ5_9RHOB</name>
<reference evidence="1 2" key="1">
    <citation type="submission" date="2015-05" db="EMBL/GenBank/DDBJ databases">
        <authorList>
            <person name="Wang D.B."/>
            <person name="Wang M."/>
        </authorList>
    </citation>
    <scope>NUCLEOTIDE SEQUENCE [LARGE SCALE GENOMIC DNA]</scope>
    <source>
        <strain evidence="1 2">IMCC 12053</strain>
    </source>
</reference>
<dbReference type="STRING" id="1397108.IMCC12053_823"/>
<dbReference type="EMBL" id="CP012023">
    <property type="protein sequence ID" value="ALI54771.1"/>
    <property type="molecule type" value="Genomic_DNA"/>
</dbReference>
<proteinExistence type="predicted"/>
<evidence type="ECO:0000313" key="2">
    <source>
        <dbReference type="Proteomes" id="UP000064920"/>
    </source>
</evidence>
<dbReference type="AlphaFoldDB" id="A0A0N9ZEJ5"/>
<gene>
    <name evidence="1" type="ORF">IMCC12053_823</name>
</gene>
<dbReference type="RefSeq" id="WP_062215962.1">
    <property type="nucleotide sequence ID" value="NZ_CP012023.1"/>
</dbReference>
<accession>A0A0N9ZEJ5</accession>